<dbReference type="Pfam" id="PF08331">
    <property type="entry name" value="QueG_DUF1730"/>
    <property type="match status" value="1"/>
</dbReference>
<feature type="binding site" evidence="9">
    <location>
        <position position="164"/>
    </location>
    <ligand>
        <name>cob(II)alamin</name>
        <dbReference type="ChEBI" id="CHEBI:16304"/>
    </ligand>
</feature>
<dbReference type="SUPFAM" id="SSF46548">
    <property type="entry name" value="alpha-helical ferredoxin"/>
    <property type="match status" value="1"/>
</dbReference>
<reference evidence="11 12" key="1">
    <citation type="submission" date="2017-10" db="EMBL/GenBank/DDBJ databases">
        <title>Sedimentibacterium mangrovi gen. nov., sp. nov., a novel member of family Phyllobacteriacea isolated from mangrove sediment.</title>
        <authorList>
            <person name="Liao H."/>
            <person name="Tian Y."/>
        </authorList>
    </citation>
    <scope>NUCLEOTIDE SEQUENCE [LARGE SCALE GENOMIC DNA]</scope>
    <source>
        <strain evidence="11 12">X9-2-2</strain>
    </source>
</reference>
<feature type="binding site" evidence="9">
    <location>
        <position position="247"/>
    </location>
    <ligand>
        <name>[4Fe-4S] cluster</name>
        <dbReference type="ChEBI" id="CHEBI:49883"/>
        <label>2</label>
    </ligand>
</feature>
<keyword evidence="3 9" id="KW-0819">tRNA processing</keyword>
<dbReference type="InterPro" id="IPR016024">
    <property type="entry name" value="ARM-type_fold"/>
</dbReference>
<evidence type="ECO:0000313" key="11">
    <source>
        <dbReference type="EMBL" id="PHP68886.1"/>
    </source>
</evidence>
<name>A0A2G1QTK5_9HYPH</name>
<evidence type="ECO:0000256" key="9">
    <source>
        <dbReference type="HAMAP-Rule" id="MF_00916"/>
    </source>
</evidence>
<dbReference type="InterPro" id="IPR017900">
    <property type="entry name" value="4Fe4S_Fe_S_CS"/>
</dbReference>
<evidence type="ECO:0000256" key="2">
    <source>
        <dbReference type="ARBA" id="ARBA00022490"/>
    </source>
</evidence>
<dbReference type="UniPathway" id="UPA00392"/>
<feature type="binding site" evidence="9">
    <location>
        <begin position="247"/>
        <end position="248"/>
    </location>
    <ligand>
        <name>cob(II)alamin</name>
        <dbReference type="ChEBI" id="CHEBI:16304"/>
    </ligand>
</feature>
<feature type="binding site" evidence="9">
    <location>
        <position position="204"/>
    </location>
    <ligand>
        <name>[4Fe-4S] cluster</name>
        <dbReference type="ChEBI" id="CHEBI:49883"/>
        <label>2</label>
    </ligand>
</feature>
<feature type="binding site" evidence="9">
    <location>
        <position position="200"/>
    </location>
    <ligand>
        <name>[4Fe-4S] cluster</name>
        <dbReference type="ChEBI" id="CHEBI:49883"/>
        <label>1</label>
    </ligand>
</feature>
<dbReference type="EC" id="1.17.99.6" evidence="9"/>
<dbReference type="Pfam" id="PF13646">
    <property type="entry name" value="HEAT_2"/>
    <property type="match status" value="1"/>
</dbReference>
<evidence type="ECO:0000256" key="8">
    <source>
        <dbReference type="ARBA" id="ARBA00023014"/>
    </source>
</evidence>
<evidence type="ECO:0000256" key="1">
    <source>
        <dbReference type="ARBA" id="ARBA00022485"/>
    </source>
</evidence>
<comment type="similarity">
    <text evidence="9">Belongs to the QueG family.</text>
</comment>
<feature type="binding site" evidence="9">
    <location>
        <position position="222"/>
    </location>
    <ligand>
        <name>cob(II)alamin</name>
        <dbReference type="ChEBI" id="CHEBI:16304"/>
    </ligand>
</feature>
<dbReference type="InterPro" id="IPR011989">
    <property type="entry name" value="ARM-like"/>
</dbReference>
<keyword evidence="9" id="KW-0846">Cobalamin</keyword>
<dbReference type="Gene3D" id="3.30.70.20">
    <property type="match status" value="1"/>
</dbReference>
<accession>A0A2G1QTK5</accession>
<dbReference type="InterPro" id="IPR013542">
    <property type="entry name" value="QueG_DUF1730"/>
</dbReference>
<proteinExistence type="inferred from homology"/>
<comment type="catalytic activity">
    <reaction evidence="9">
        <text>epoxyqueuosine(34) in tRNA + AH2 = queuosine(34) in tRNA + A + H2O</text>
        <dbReference type="Rhea" id="RHEA:32159"/>
        <dbReference type="Rhea" id="RHEA-COMP:18571"/>
        <dbReference type="Rhea" id="RHEA-COMP:18582"/>
        <dbReference type="ChEBI" id="CHEBI:13193"/>
        <dbReference type="ChEBI" id="CHEBI:15377"/>
        <dbReference type="ChEBI" id="CHEBI:17499"/>
        <dbReference type="ChEBI" id="CHEBI:194431"/>
        <dbReference type="ChEBI" id="CHEBI:194443"/>
        <dbReference type="EC" id="1.17.99.6"/>
    </reaction>
</comment>
<feature type="binding site" evidence="9">
    <location>
        <position position="229"/>
    </location>
    <ligand>
        <name>tRNA</name>
        <dbReference type="ChEBI" id="CHEBI:17843"/>
    </ligand>
</feature>
<dbReference type="GO" id="GO:0052693">
    <property type="term" value="F:epoxyqueuosine reductase activity"/>
    <property type="evidence" value="ECO:0007669"/>
    <property type="project" value="UniProtKB-UniRule"/>
</dbReference>
<comment type="pathway">
    <text evidence="9">tRNA modification; tRNA-queuosine biosynthesis.</text>
</comment>
<gene>
    <name evidence="9 11" type="primary">queG</name>
    <name evidence="11" type="ORF">CSC94_02535</name>
</gene>
<dbReference type="SUPFAM" id="SSF48371">
    <property type="entry name" value="ARM repeat"/>
    <property type="match status" value="1"/>
</dbReference>
<evidence type="ECO:0000256" key="7">
    <source>
        <dbReference type="ARBA" id="ARBA00023004"/>
    </source>
</evidence>
<dbReference type="PROSITE" id="PS51379">
    <property type="entry name" value="4FE4S_FER_2"/>
    <property type="match status" value="1"/>
</dbReference>
<keyword evidence="12" id="KW-1185">Reference proteome</keyword>
<protein>
    <recommendedName>
        <fullName evidence="9">Epoxyqueuosine reductase</fullName>
        <ecNumber evidence="9">1.17.99.6</ecNumber>
    </recommendedName>
    <alternativeName>
        <fullName evidence="9">Queuosine biosynthesis protein QueG</fullName>
    </alternativeName>
</protein>
<feature type="domain" description="4Fe-4S ferredoxin-type" evidence="10">
    <location>
        <begin position="185"/>
        <end position="214"/>
    </location>
</feature>
<keyword evidence="4 9" id="KW-0479">Metal-binding</keyword>
<dbReference type="AlphaFoldDB" id="A0A2G1QTK5"/>
<evidence type="ECO:0000256" key="4">
    <source>
        <dbReference type="ARBA" id="ARBA00022723"/>
    </source>
</evidence>
<feature type="binding site" evidence="9">
    <location>
        <position position="250"/>
    </location>
    <ligand>
        <name>[4Fe-4S] cluster</name>
        <dbReference type="ChEBI" id="CHEBI:49883"/>
        <label>2</label>
    </ligand>
</feature>
<dbReference type="GO" id="GO:0031419">
    <property type="term" value="F:cobalamin binding"/>
    <property type="evidence" value="ECO:0007669"/>
    <property type="project" value="UniProtKB-KW"/>
</dbReference>
<dbReference type="PROSITE" id="PS00198">
    <property type="entry name" value="4FE4S_FER_1"/>
    <property type="match status" value="1"/>
</dbReference>
<dbReference type="EMBL" id="PDVP01000001">
    <property type="protein sequence ID" value="PHP68886.1"/>
    <property type="molecule type" value="Genomic_DNA"/>
</dbReference>
<keyword evidence="8 9" id="KW-0411">Iron-sulfur</keyword>
<evidence type="ECO:0000256" key="5">
    <source>
        <dbReference type="ARBA" id="ARBA00022785"/>
    </source>
</evidence>
<comment type="cofactor">
    <cofactor evidence="9">
        <name>[4Fe-4S] cluster</name>
        <dbReference type="ChEBI" id="CHEBI:49883"/>
    </cofactor>
    <text evidence="9">Binds 2 [4Fe-4S] clusters per monomer.</text>
</comment>
<dbReference type="NCBIfam" id="TIGR00276">
    <property type="entry name" value="tRNA epoxyqueuosine(34) reductase QueG"/>
    <property type="match status" value="1"/>
</dbReference>
<keyword evidence="6 9" id="KW-0560">Oxidoreductase</keyword>
<comment type="caution">
    <text evidence="11">The sequence shown here is derived from an EMBL/GenBank/DDBJ whole genome shotgun (WGS) entry which is preliminary data.</text>
</comment>
<comment type="subunit">
    <text evidence="9">Monomer.</text>
</comment>
<keyword evidence="7 9" id="KW-0408">Iron</keyword>
<dbReference type="PANTHER" id="PTHR30002:SF4">
    <property type="entry name" value="EPOXYQUEUOSINE REDUCTASE"/>
    <property type="match status" value="1"/>
</dbReference>
<dbReference type="HAMAP" id="MF_00916">
    <property type="entry name" value="QueG"/>
    <property type="match status" value="1"/>
</dbReference>
<feature type="binding site" evidence="9">
    <location>
        <position position="194"/>
    </location>
    <ligand>
        <name>[4Fe-4S] cluster</name>
        <dbReference type="ChEBI" id="CHEBI:49883"/>
        <label>1</label>
    </ligand>
</feature>
<dbReference type="Proteomes" id="UP000221168">
    <property type="component" value="Unassembled WGS sequence"/>
</dbReference>
<feature type="binding site" evidence="9">
    <location>
        <position position="220"/>
    </location>
    <ligand>
        <name>[4Fe-4S] cluster</name>
        <dbReference type="ChEBI" id="CHEBI:49883"/>
        <label>2</label>
    </ligand>
</feature>
<keyword evidence="5 9" id="KW-0671">Queuosine biosynthesis</keyword>
<keyword evidence="1 9" id="KW-0004">4Fe-4S</keyword>
<evidence type="ECO:0000259" key="10">
    <source>
        <dbReference type="PROSITE" id="PS51379"/>
    </source>
</evidence>
<dbReference type="InterPro" id="IPR017896">
    <property type="entry name" value="4Fe4S_Fe-S-bd"/>
</dbReference>
<dbReference type="InterPro" id="IPR004453">
    <property type="entry name" value="QueG"/>
</dbReference>
<dbReference type="GO" id="GO:0051539">
    <property type="term" value="F:4 iron, 4 sulfur cluster binding"/>
    <property type="evidence" value="ECO:0007669"/>
    <property type="project" value="UniProtKB-KW"/>
</dbReference>
<keyword evidence="9" id="KW-0170">Cobalt</keyword>
<dbReference type="GO" id="GO:0008616">
    <property type="term" value="P:tRNA queuosine(34) biosynthetic process"/>
    <property type="evidence" value="ECO:0007669"/>
    <property type="project" value="UniProtKB-UniRule"/>
</dbReference>
<evidence type="ECO:0000256" key="6">
    <source>
        <dbReference type="ARBA" id="ARBA00023002"/>
    </source>
</evidence>
<comment type="subcellular location">
    <subcellularLocation>
        <location evidence="9">Cytoplasm</location>
    </subcellularLocation>
</comment>
<dbReference type="RefSeq" id="WP_099303397.1">
    <property type="nucleotide sequence ID" value="NZ_PDVP01000001.1"/>
</dbReference>
<evidence type="ECO:0000313" key="12">
    <source>
        <dbReference type="Proteomes" id="UP000221168"/>
    </source>
</evidence>
<comment type="cofactor">
    <cofactor evidence="9">
        <name>cob(II)alamin</name>
        <dbReference type="ChEBI" id="CHEBI:16304"/>
    </cofactor>
</comment>
<dbReference type="OrthoDB" id="9784571at2"/>
<feature type="binding site" evidence="9">
    <location>
        <position position="254"/>
    </location>
    <ligand>
        <name>[4Fe-4S] cluster</name>
        <dbReference type="ChEBI" id="CHEBI:49883"/>
        <label>1</label>
    </ligand>
</feature>
<keyword evidence="2 9" id="KW-0963">Cytoplasm</keyword>
<dbReference type="GO" id="GO:0046872">
    <property type="term" value="F:metal ion binding"/>
    <property type="evidence" value="ECO:0007669"/>
    <property type="project" value="UniProtKB-KW"/>
</dbReference>
<comment type="function">
    <text evidence="9">Catalyzes the conversion of epoxyqueuosine (oQ) to queuosine (Q), which is a hypermodified base found in the wobble positions of tRNA(Asp), tRNA(Asn), tRNA(His) and tRNA(Tyr).</text>
</comment>
<feature type="binding site" evidence="9">
    <location>
        <position position="140"/>
    </location>
    <ligand>
        <name>cob(II)alamin</name>
        <dbReference type="ChEBI" id="CHEBI:16304"/>
    </ligand>
</feature>
<dbReference type="Gene3D" id="1.25.10.10">
    <property type="entry name" value="Leucine-rich Repeat Variant"/>
    <property type="match status" value="1"/>
</dbReference>
<dbReference type="GO" id="GO:0005737">
    <property type="term" value="C:cytoplasm"/>
    <property type="evidence" value="ECO:0007669"/>
    <property type="project" value="UniProtKB-SubCell"/>
</dbReference>
<organism evidence="11 12">
    <name type="scientific">Zhengella mangrovi</name>
    <dbReference type="NCBI Taxonomy" id="1982044"/>
    <lineage>
        <taxon>Bacteria</taxon>
        <taxon>Pseudomonadati</taxon>
        <taxon>Pseudomonadota</taxon>
        <taxon>Alphaproteobacteria</taxon>
        <taxon>Hyphomicrobiales</taxon>
        <taxon>Notoacmeibacteraceae</taxon>
        <taxon>Zhengella</taxon>
    </lineage>
</organism>
<feature type="binding site" evidence="9">
    <location>
        <position position="65"/>
    </location>
    <ligand>
        <name>cob(II)alamin</name>
        <dbReference type="ChEBI" id="CHEBI:16304"/>
    </ligand>
</feature>
<feature type="binding site" evidence="9">
    <location>
        <position position="197"/>
    </location>
    <ligand>
        <name>[4Fe-4S] cluster</name>
        <dbReference type="ChEBI" id="CHEBI:49883"/>
        <label>1</label>
    </ligand>
</feature>
<sequence length="382" mass="41255">MAGRGANAAARLRAFIRDEARAAGFDAVAITTPDAIPEASDRLQGFLDAGWHGTMAWMAETADRRAAPAALWPDVRSVIMLAMNYGPRHDPLTILERRDRAAISVYAQHRDYHDIIKGRLKTIAGKLAARTGADVKVFVDTAPVMEKPLAQAAGLGWQGKHTNLVSRTFGSWIFLGSIFTTAVLEPDAAETDHCGSCRACLDICPTDAFPAPYRLDARRCISYLTIEHKGMIDRGLREAMGNRIYGCDDCLAVCPWNKFAQSAREAKLVARDDLTAPRIADLLVLDDAAFRAMFSGSPVKRIGRDRFVRNVLIAAGNSGDGSLVPIVTGLLDDGSATVRATAIWALSRLGASDVLRARAPVLAADDDDGVQAEWAHAMEGEN</sequence>
<evidence type="ECO:0000256" key="3">
    <source>
        <dbReference type="ARBA" id="ARBA00022694"/>
    </source>
</evidence>
<dbReference type="PANTHER" id="PTHR30002">
    <property type="entry name" value="EPOXYQUEUOSINE REDUCTASE"/>
    <property type="match status" value="1"/>
</dbReference>
<comment type="caution">
    <text evidence="9">Lacks conserved residue(s) required for the propagation of feature annotation.</text>
</comment>
<dbReference type="Pfam" id="PF13484">
    <property type="entry name" value="Fer4_16"/>
    <property type="match status" value="1"/>
</dbReference>
<feature type="active site" description="Proton donor" evidence="9">
    <location>
        <position position="140"/>
    </location>
</feature>
<feature type="binding site" evidence="9">
    <location>
        <position position="175"/>
    </location>
    <ligand>
        <name>cob(II)alamin</name>
        <dbReference type="ChEBI" id="CHEBI:16304"/>
    </ligand>
</feature>